<feature type="transmembrane region" description="Helical" evidence="1">
    <location>
        <begin position="60"/>
        <end position="77"/>
    </location>
</feature>
<dbReference type="Pfam" id="PF04773">
    <property type="entry name" value="FecR"/>
    <property type="match status" value="1"/>
</dbReference>
<dbReference type="PANTHER" id="PTHR30273:SF2">
    <property type="entry name" value="PROTEIN FECR"/>
    <property type="match status" value="1"/>
</dbReference>
<sequence length="296" mass="33023">MSESNKKDKLTNEERFDQLWNETDNYIENPNAGLVYQKLKDELFPSAQPKILRLNKMGKWLGYVAIFAVVAGAFWFYQHQSHNSLVQIVTARGENRIINLPDGSKIALQENSGISYKKSANREIELKGNAQFTVVHNSSKPFIVTAGELLVKDVGTVFKVTMQDDQASLKSIRVSVSEGSVSILNKKTLKTELTLAHGEEAVYDKRNGMISKKNTGPEVKSITFDNATITAVLEKVSATYGVKLDVANQNITQKTFTGKFEGENIDEVLDMIGFTLNFRHIKKDGKILILFNGDGK</sequence>
<dbReference type="InterPro" id="IPR006860">
    <property type="entry name" value="FecR"/>
</dbReference>
<evidence type="ECO:0000259" key="3">
    <source>
        <dbReference type="Pfam" id="PF16344"/>
    </source>
</evidence>
<evidence type="ECO:0000313" key="5">
    <source>
        <dbReference type="Proteomes" id="UP001501772"/>
    </source>
</evidence>
<proteinExistence type="predicted"/>
<evidence type="ECO:0000313" key="4">
    <source>
        <dbReference type="EMBL" id="GAA4199223.1"/>
    </source>
</evidence>
<name>A0ABP8B6C4_9SPHI</name>
<gene>
    <name evidence="4" type="ORF">GCM10022289_09200</name>
</gene>
<protein>
    <recommendedName>
        <fullName evidence="6">FecR family protein</fullName>
    </recommendedName>
</protein>
<evidence type="ECO:0008006" key="6">
    <source>
        <dbReference type="Google" id="ProtNLM"/>
    </source>
</evidence>
<dbReference type="InterPro" id="IPR032508">
    <property type="entry name" value="FecR_C"/>
</dbReference>
<dbReference type="Gene3D" id="2.60.120.1440">
    <property type="match status" value="1"/>
</dbReference>
<feature type="domain" description="FecR protein" evidence="2">
    <location>
        <begin position="87"/>
        <end position="181"/>
    </location>
</feature>
<dbReference type="PANTHER" id="PTHR30273">
    <property type="entry name" value="PERIPLASMIC SIGNAL SENSOR AND SIGMA FACTOR ACTIVATOR FECR-RELATED"/>
    <property type="match status" value="1"/>
</dbReference>
<keyword evidence="1" id="KW-1133">Transmembrane helix</keyword>
<evidence type="ECO:0000256" key="1">
    <source>
        <dbReference type="SAM" id="Phobius"/>
    </source>
</evidence>
<dbReference type="EMBL" id="BAABBY010000002">
    <property type="protein sequence ID" value="GAA4199223.1"/>
    <property type="molecule type" value="Genomic_DNA"/>
</dbReference>
<evidence type="ECO:0000259" key="2">
    <source>
        <dbReference type="Pfam" id="PF04773"/>
    </source>
</evidence>
<dbReference type="RefSeq" id="WP_344849836.1">
    <property type="nucleotide sequence ID" value="NZ_BAABBY010000002.1"/>
</dbReference>
<reference evidence="5" key="1">
    <citation type="journal article" date="2019" name="Int. J. Syst. Evol. Microbiol.">
        <title>The Global Catalogue of Microorganisms (GCM) 10K type strain sequencing project: providing services to taxonomists for standard genome sequencing and annotation.</title>
        <authorList>
            <consortium name="The Broad Institute Genomics Platform"/>
            <consortium name="The Broad Institute Genome Sequencing Center for Infectious Disease"/>
            <person name="Wu L."/>
            <person name="Ma J."/>
        </authorList>
    </citation>
    <scope>NUCLEOTIDE SEQUENCE [LARGE SCALE GENOMIC DNA]</scope>
    <source>
        <strain evidence="5">JCM 17626</strain>
    </source>
</reference>
<dbReference type="Pfam" id="PF16344">
    <property type="entry name" value="FecR_C"/>
    <property type="match status" value="1"/>
</dbReference>
<dbReference type="Gene3D" id="3.55.50.30">
    <property type="match status" value="1"/>
</dbReference>
<keyword evidence="1" id="KW-0812">Transmembrane</keyword>
<dbReference type="Proteomes" id="UP001501772">
    <property type="component" value="Unassembled WGS sequence"/>
</dbReference>
<keyword evidence="1" id="KW-0472">Membrane</keyword>
<feature type="domain" description="Protein FecR C-terminal" evidence="3">
    <location>
        <begin position="222"/>
        <end position="289"/>
    </location>
</feature>
<keyword evidence="5" id="KW-1185">Reference proteome</keyword>
<dbReference type="PIRSF" id="PIRSF018266">
    <property type="entry name" value="FecR"/>
    <property type="match status" value="1"/>
</dbReference>
<accession>A0ABP8B6C4</accession>
<organism evidence="4 5">
    <name type="scientific">Pedobacter jeongneungensis</name>
    <dbReference type="NCBI Taxonomy" id="947309"/>
    <lineage>
        <taxon>Bacteria</taxon>
        <taxon>Pseudomonadati</taxon>
        <taxon>Bacteroidota</taxon>
        <taxon>Sphingobacteriia</taxon>
        <taxon>Sphingobacteriales</taxon>
        <taxon>Sphingobacteriaceae</taxon>
        <taxon>Pedobacter</taxon>
    </lineage>
</organism>
<dbReference type="InterPro" id="IPR012373">
    <property type="entry name" value="Ferrdict_sens_TM"/>
</dbReference>
<comment type="caution">
    <text evidence="4">The sequence shown here is derived from an EMBL/GenBank/DDBJ whole genome shotgun (WGS) entry which is preliminary data.</text>
</comment>